<comment type="similarity">
    <text evidence="3">Belongs to the CND2 (condensin subunit 2) family.</text>
</comment>
<dbReference type="PANTHER" id="PTHR13108">
    <property type="entry name" value="CONDENSIN COMPLEX SUBUNIT 2"/>
    <property type="match status" value="1"/>
</dbReference>
<keyword evidence="9" id="KW-0226">DNA condensation</keyword>
<evidence type="ECO:0000256" key="3">
    <source>
        <dbReference type="ARBA" id="ARBA00009471"/>
    </source>
</evidence>
<dbReference type="VEuPathDB" id="VectorBase:GPPI034408"/>
<dbReference type="GO" id="GO:0003682">
    <property type="term" value="F:chromatin binding"/>
    <property type="evidence" value="ECO:0007669"/>
    <property type="project" value="TreeGrafter"/>
</dbReference>
<evidence type="ECO:0000256" key="11">
    <source>
        <dbReference type="SAM" id="MobiDB-lite"/>
    </source>
</evidence>
<evidence type="ECO:0000256" key="6">
    <source>
        <dbReference type="ARBA" id="ARBA00022490"/>
    </source>
</evidence>
<evidence type="ECO:0000256" key="9">
    <source>
        <dbReference type="ARBA" id="ARBA00023067"/>
    </source>
</evidence>
<dbReference type="STRING" id="67801.A0A1B0BM39"/>
<evidence type="ECO:0000313" key="12">
    <source>
        <dbReference type="EnsemblMetazoa" id="GPPI034408-PA"/>
    </source>
</evidence>
<protein>
    <recommendedName>
        <fullName evidence="4">Condensin complex subunit 2</fullName>
    </recommendedName>
</protein>
<dbReference type="PANTHER" id="PTHR13108:SF9">
    <property type="entry name" value="CONDENSIN COMPLEX SUBUNIT 2"/>
    <property type="match status" value="1"/>
</dbReference>
<keyword evidence="6" id="KW-0963">Cytoplasm</keyword>
<feature type="region of interest" description="Disordered" evidence="11">
    <location>
        <begin position="1"/>
        <end position="53"/>
    </location>
</feature>
<dbReference type="GO" id="GO:0051301">
    <property type="term" value="P:cell division"/>
    <property type="evidence" value="ECO:0007669"/>
    <property type="project" value="UniProtKB-KW"/>
</dbReference>
<dbReference type="Proteomes" id="UP000092460">
    <property type="component" value="Unassembled WGS sequence"/>
</dbReference>
<dbReference type="GO" id="GO:0007076">
    <property type="term" value="P:mitotic chromosome condensation"/>
    <property type="evidence" value="ECO:0007669"/>
    <property type="project" value="InterPro"/>
</dbReference>
<organism evidence="12 13">
    <name type="scientific">Glossina palpalis gambiensis</name>
    <dbReference type="NCBI Taxonomy" id="67801"/>
    <lineage>
        <taxon>Eukaryota</taxon>
        <taxon>Metazoa</taxon>
        <taxon>Ecdysozoa</taxon>
        <taxon>Arthropoda</taxon>
        <taxon>Hexapoda</taxon>
        <taxon>Insecta</taxon>
        <taxon>Pterygota</taxon>
        <taxon>Neoptera</taxon>
        <taxon>Endopterygota</taxon>
        <taxon>Diptera</taxon>
        <taxon>Brachycera</taxon>
        <taxon>Muscomorpha</taxon>
        <taxon>Hippoboscoidea</taxon>
        <taxon>Glossinidae</taxon>
        <taxon>Glossina</taxon>
    </lineage>
</organism>
<feature type="compositionally biased region" description="Polar residues" evidence="11">
    <location>
        <begin position="11"/>
        <end position="23"/>
    </location>
</feature>
<reference evidence="13" key="1">
    <citation type="submission" date="2015-01" db="EMBL/GenBank/DDBJ databases">
        <authorList>
            <person name="Aksoy S."/>
            <person name="Warren W."/>
            <person name="Wilson R.K."/>
        </authorList>
    </citation>
    <scope>NUCLEOTIDE SEQUENCE [LARGE SCALE GENOMIC DNA]</scope>
    <source>
        <strain evidence="13">IAEA</strain>
    </source>
</reference>
<evidence type="ECO:0000256" key="7">
    <source>
        <dbReference type="ARBA" id="ARBA00022618"/>
    </source>
</evidence>
<accession>A0A1B0BM39</accession>
<comment type="subcellular location">
    <subcellularLocation>
        <location evidence="1">Chromosome</location>
    </subcellularLocation>
    <subcellularLocation>
        <location evidence="2">Cytoplasm</location>
    </subcellularLocation>
</comment>
<reference evidence="12" key="2">
    <citation type="submission" date="2020-05" db="UniProtKB">
        <authorList>
            <consortium name="EnsemblMetazoa"/>
        </authorList>
    </citation>
    <scope>IDENTIFICATION</scope>
    <source>
        <strain evidence="12">IAEA</strain>
    </source>
</reference>
<keyword evidence="10" id="KW-0131">Cell cycle</keyword>
<keyword evidence="7" id="KW-0132">Cell division</keyword>
<dbReference type="InterPro" id="IPR022816">
    <property type="entry name" value="Condensin_barren_su2"/>
</dbReference>
<dbReference type="GO" id="GO:0000796">
    <property type="term" value="C:condensin complex"/>
    <property type="evidence" value="ECO:0007669"/>
    <property type="project" value="InterPro"/>
</dbReference>
<dbReference type="GO" id="GO:0005737">
    <property type="term" value="C:cytoplasm"/>
    <property type="evidence" value="ECO:0007669"/>
    <property type="project" value="UniProtKB-SubCell"/>
</dbReference>
<keyword evidence="8" id="KW-0498">Mitosis</keyword>
<evidence type="ECO:0000256" key="4">
    <source>
        <dbReference type="ARBA" id="ARBA00016065"/>
    </source>
</evidence>
<evidence type="ECO:0000256" key="5">
    <source>
        <dbReference type="ARBA" id="ARBA00022454"/>
    </source>
</evidence>
<evidence type="ECO:0000256" key="2">
    <source>
        <dbReference type="ARBA" id="ARBA00004496"/>
    </source>
</evidence>
<feature type="compositionally biased region" description="Basic and acidic residues" evidence="11">
    <location>
        <begin position="25"/>
        <end position="34"/>
    </location>
</feature>
<evidence type="ECO:0000256" key="8">
    <source>
        <dbReference type="ARBA" id="ARBA00022776"/>
    </source>
</evidence>
<evidence type="ECO:0000256" key="10">
    <source>
        <dbReference type="ARBA" id="ARBA00023306"/>
    </source>
</evidence>
<name>A0A1B0BM39_9MUSC</name>
<proteinExistence type="inferred from homology"/>
<keyword evidence="5" id="KW-0158">Chromosome</keyword>
<sequence>MASDHEKSPVTPVSSLCQETNISDDAEKREEAKRHTLTSAEDENVESSFTESETLQNDLEIYNNNLGRENAWSLSLIDTLSTLLDNHHKTVNNFISAGNCLEASSKIYSIRVDSIYLSVLRTLTALNAQKFRERLVDNVDDGGETVTDLAASVAGVELIGENPKKAKRKRIRPTACTITNNKETLNACLDTAELLRQDPVFAKFNSIACFGQGLMNNILLTTESELLLRTTFIVWDKAALPPRDYTEEISLQTYNEDELFPCDHLFEMQNLENLKLRPLQSGYIITNAPKPTTQDMGHDLNRLCRTDSDNGISFAQQQIRGRETQTVNSRFGNVEGTCMAFDMSSECEPIPINAEPMLIANVNCYELNGLTQEELSAINNCRTLSKSAIVIDDLHPVDASDLEYSYRPLKKILHFWAGPRYWKFKRCLSEAVAWPVLNPRAACQRQNMKRKKAKQLTFDQLNEELFVPLDEKYKNRKLNLKRRGDHEKLKFPMDMQLTKDRFSNFTLAPGLALSGYSTYKSALHSDNNSRENFRINELGEGKGGQFTDDHEDRNGIENLLCNNFSILHDEMELVENNSLNSTILEIPNDFEGAPAQVTRITVPFARRAKVIDMDNLKRICWALLNKEFKKSMHEAGVPRQPILNDERYEDGMASFNEIYAQLPQLLPRDMSKNVSTSIAFSSMLQLANEHDLRLVPQEDLTDFKIRKLAD</sequence>
<evidence type="ECO:0000256" key="1">
    <source>
        <dbReference type="ARBA" id="ARBA00004286"/>
    </source>
</evidence>
<dbReference type="EMBL" id="JXJN01016661">
    <property type="status" value="NOT_ANNOTATED_CDS"/>
    <property type="molecule type" value="Genomic_DNA"/>
</dbReference>
<dbReference type="EnsemblMetazoa" id="GPPI034408-RA">
    <property type="protein sequence ID" value="GPPI034408-PA"/>
    <property type="gene ID" value="GPPI034408"/>
</dbReference>
<dbReference type="Pfam" id="PF05786">
    <property type="entry name" value="Cnd2"/>
    <property type="match status" value="1"/>
</dbReference>
<dbReference type="AlphaFoldDB" id="A0A1B0BM39"/>
<keyword evidence="13" id="KW-1185">Reference proteome</keyword>
<evidence type="ECO:0000313" key="13">
    <source>
        <dbReference type="Proteomes" id="UP000092460"/>
    </source>
</evidence>